<sequence>NNSFIHSITQSIHTHIPVQPSILYSLPPVVVDLEECLQLGDHFELAQLVRVDVAEGERGQVGRIHSHLEFDDPLELEEVDQGEQEEIHEGDGTDDEQNSLPSFLILLLRVLCHVVLFLLRDRISVRECVRFSLQGVSPFLDSRGIHHFEVSEGEKLISHSPF</sequence>
<reference evidence="2" key="1">
    <citation type="submission" date="2022-10" db="EMBL/GenBank/DDBJ databases">
        <title>Genome assembly of Pristionchus species.</title>
        <authorList>
            <person name="Yoshida K."/>
            <person name="Sommer R.J."/>
        </authorList>
    </citation>
    <scope>NUCLEOTIDE SEQUENCE [LARGE SCALE GENOMIC DNA]</scope>
    <source>
        <strain evidence="2">RS5460</strain>
    </source>
</reference>
<name>A0AAN4ZSM9_9BILA</name>
<comment type="caution">
    <text evidence="1">The sequence shown here is derived from an EMBL/GenBank/DDBJ whole genome shotgun (WGS) entry which is preliminary data.</text>
</comment>
<gene>
    <name evidence="1" type="ORF">PMAYCL1PPCAC_13842</name>
</gene>
<dbReference type="EMBL" id="BTRK01000003">
    <property type="protein sequence ID" value="GMR43647.1"/>
    <property type="molecule type" value="Genomic_DNA"/>
</dbReference>
<protein>
    <submittedName>
        <fullName evidence="1">Uncharacterized protein</fullName>
    </submittedName>
</protein>
<feature type="non-terminal residue" evidence="1">
    <location>
        <position position="162"/>
    </location>
</feature>
<proteinExistence type="predicted"/>
<dbReference type="Proteomes" id="UP001328107">
    <property type="component" value="Unassembled WGS sequence"/>
</dbReference>
<dbReference type="AlphaFoldDB" id="A0AAN4ZSM9"/>
<keyword evidence="2" id="KW-1185">Reference proteome</keyword>
<feature type="non-terminal residue" evidence="1">
    <location>
        <position position="1"/>
    </location>
</feature>
<evidence type="ECO:0000313" key="1">
    <source>
        <dbReference type="EMBL" id="GMR43647.1"/>
    </source>
</evidence>
<accession>A0AAN4ZSM9</accession>
<evidence type="ECO:0000313" key="2">
    <source>
        <dbReference type="Proteomes" id="UP001328107"/>
    </source>
</evidence>
<organism evidence="1 2">
    <name type="scientific">Pristionchus mayeri</name>
    <dbReference type="NCBI Taxonomy" id="1317129"/>
    <lineage>
        <taxon>Eukaryota</taxon>
        <taxon>Metazoa</taxon>
        <taxon>Ecdysozoa</taxon>
        <taxon>Nematoda</taxon>
        <taxon>Chromadorea</taxon>
        <taxon>Rhabditida</taxon>
        <taxon>Rhabditina</taxon>
        <taxon>Diplogasteromorpha</taxon>
        <taxon>Diplogasteroidea</taxon>
        <taxon>Neodiplogasteridae</taxon>
        <taxon>Pristionchus</taxon>
    </lineage>
</organism>